<evidence type="ECO:0000313" key="1">
    <source>
        <dbReference type="EMBL" id="CAK9261083.1"/>
    </source>
</evidence>
<keyword evidence="2" id="KW-1185">Reference proteome</keyword>
<organism evidence="1 2">
    <name type="scientific">Sphagnum jensenii</name>
    <dbReference type="NCBI Taxonomy" id="128206"/>
    <lineage>
        <taxon>Eukaryota</taxon>
        <taxon>Viridiplantae</taxon>
        <taxon>Streptophyta</taxon>
        <taxon>Embryophyta</taxon>
        <taxon>Bryophyta</taxon>
        <taxon>Sphagnophytina</taxon>
        <taxon>Sphagnopsida</taxon>
        <taxon>Sphagnales</taxon>
        <taxon>Sphagnaceae</taxon>
        <taxon>Sphagnum</taxon>
    </lineage>
</organism>
<dbReference type="EMBL" id="OZ020108">
    <property type="protein sequence ID" value="CAK9261083.1"/>
    <property type="molecule type" value="Genomic_DNA"/>
</dbReference>
<proteinExistence type="predicted"/>
<name>A0ABP0W2T2_9BRYO</name>
<dbReference type="Proteomes" id="UP001497444">
    <property type="component" value="Chromosome 13"/>
</dbReference>
<sequence>MRTTRIRNSKLARKPICVKKFHRIATVLFFYNIDFSCIEWIENHGTAACNMCERWTQSQRILCIVALLS</sequence>
<protein>
    <submittedName>
        <fullName evidence="1">Uncharacterized protein</fullName>
    </submittedName>
</protein>
<gene>
    <name evidence="1" type="ORF">CSSPJE1EN1_LOCUS6561</name>
</gene>
<reference evidence="1" key="1">
    <citation type="submission" date="2024-02" db="EMBL/GenBank/DDBJ databases">
        <authorList>
            <consortium name="ELIXIR-Norway"/>
            <consortium name="Elixir Norway"/>
        </authorList>
    </citation>
    <scope>NUCLEOTIDE SEQUENCE</scope>
</reference>
<accession>A0ABP0W2T2</accession>
<evidence type="ECO:0000313" key="2">
    <source>
        <dbReference type="Proteomes" id="UP001497444"/>
    </source>
</evidence>